<keyword evidence="4" id="KW-1185">Reference proteome</keyword>
<dbReference type="EMBL" id="JARAKH010006380">
    <property type="protein sequence ID" value="KAK8371988.1"/>
    <property type="molecule type" value="Genomic_DNA"/>
</dbReference>
<organism evidence="3 4">
    <name type="scientific">Scylla paramamosain</name>
    <name type="common">Mud crab</name>
    <dbReference type="NCBI Taxonomy" id="85552"/>
    <lineage>
        <taxon>Eukaryota</taxon>
        <taxon>Metazoa</taxon>
        <taxon>Ecdysozoa</taxon>
        <taxon>Arthropoda</taxon>
        <taxon>Crustacea</taxon>
        <taxon>Multicrustacea</taxon>
        <taxon>Malacostraca</taxon>
        <taxon>Eumalacostraca</taxon>
        <taxon>Eucarida</taxon>
        <taxon>Decapoda</taxon>
        <taxon>Pleocyemata</taxon>
        <taxon>Brachyura</taxon>
        <taxon>Eubrachyura</taxon>
        <taxon>Portunoidea</taxon>
        <taxon>Portunidae</taxon>
        <taxon>Portuninae</taxon>
        <taxon>Scylla</taxon>
    </lineage>
</organism>
<gene>
    <name evidence="3" type="ORF">O3P69_014194</name>
</gene>
<proteinExistence type="predicted"/>
<feature type="compositionally biased region" description="Polar residues" evidence="1">
    <location>
        <begin position="182"/>
        <end position="192"/>
    </location>
</feature>
<feature type="chain" id="PRO_5043990560" evidence="2">
    <location>
        <begin position="24"/>
        <end position="587"/>
    </location>
</feature>
<name>A0AAW0SA36_SCYPA</name>
<evidence type="ECO:0000313" key="3">
    <source>
        <dbReference type="EMBL" id="KAK8371988.1"/>
    </source>
</evidence>
<evidence type="ECO:0000313" key="4">
    <source>
        <dbReference type="Proteomes" id="UP001487740"/>
    </source>
</evidence>
<evidence type="ECO:0000256" key="1">
    <source>
        <dbReference type="SAM" id="MobiDB-lite"/>
    </source>
</evidence>
<accession>A0AAW0SA36</accession>
<dbReference type="AlphaFoldDB" id="A0AAW0SA36"/>
<keyword evidence="2" id="KW-0732">Signal</keyword>
<protein>
    <submittedName>
        <fullName evidence="3">Uncharacterized protein</fullName>
    </submittedName>
</protein>
<comment type="caution">
    <text evidence="3">The sequence shown here is derived from an EMBL/GenBank/DDBJ whole genome shotgun (WGS) entry which is preliminary data.</text>
</comment>
<evidence type="ECO:0000256" key="2">
    <source>
        <dbReference type="SAM" id="SignalP"/>
    </source>
</evidence>
<feature type="signal peptide" evidence="2">
    <location>
        <begin position="1"/>
        <end position="23"/>
    </location>
</feature>
<dbReference type="Proteomes" id="UP001487740">
    <property type="component" value="Unassembled WGS sequence"/>
</dbReference>
<reference evidence="3 4" key="1">
    <citation type="submission" date="2023-03" db="EMBL/GenBank/DDBJ databases">
        <title>High-quality genome of Scylla paramamosain provides insights in environmental adaptation.</title>
        <authorList>
            <person name="Zhang L."/>
        </authorList>
    </citation>
    <scope>NUCLEOTIDE SEQUENCE [LARGE SCALE GENOMIC DNA]</scope>
    <source>
        <strain evidence="3">LZ_2023a</strain>
        <tissue evidence="3">Muscle</tissue>
    </source>
</reference>
<sequence length="587" mass="65305">MRWFLMRAHHLCLSCTNFGVASLSNFMGNRDNKSTPMGVSPSAKNLVTVFKIKVVTRRARTFGHLRRHTTERKKRLTLNTAIREMQHRSSDRLRCASTTTRVVGNNLKSSWDMYTDLCADALVGKGDSSSTDAKFAYVAGRNNIFIMGEIGYQGSVKEKKSHQSGAGGGGGCDEATEDKMSSLDSTSLKTPNETNGADIDFLDIMRYTGSHKNSNNNNNKLNVLEHKFVAALENCDNSKTSLNVAQELNLASSKMNKDYDFSSEQKHINHLTLLKKCFRVIRYRNINDNTRMASKIKSCIRIDRRTDAGADITFDDLASKNKNTNLRRFMNRSDASVGFEKRGVSSLANPVVSMRWFLMRAHHLCLSCTNFGVASLSNFMGNRDNKSTPMGVSPSAKNLVTVFKIKVVTRRARTFGHLRRHTTERKKRLTLNTAIREMQHRSSDRLRCASTTTRVVGNNLKSSWDMYTDLCADALVGKGDSSSTDAKFAYVAGRNNIFIMGEIGYQGSVKEKKSHQSGAGGGGGWYDEDNEWLIDENRHLLTPRRTSAGEAAANAANASTCPTIFAIHAFSHSNYWQGIIKGSEDTI</sequence>
<feature type="region of interest" description="Disordered" evidence="1">
    <location>
        <begin position="158"/>
        <end position="192"/>
    </location>
</feature>